<sequence length="88" mass="10006">MNAHGERVIGGIRREALDHVLIVNEAHARQVLAAYRRHCNAHRPHQARQQLPPDAEERPDATVHDLNARRVLRPQILGGVISEYHYPA</sequence>
<protein>
    <submittedName>
        <fullName evidence="2">Integrase core domain-containing protein</fullName>
    </submittedName>
</protein>
<evidence type="ECO:0000259" key="1">
    <source>
        <dbReference type="Pfam" id="PF13683"/>
    </source>
</evidence>
<organism evidence="2 3">
    <name type="scientific">Streptomyces pratens</name>
    <dbReference type="NCBI Taxonomy" id="887456"/>
    <lineage>
        <taxon>Bacteria</taxon>
        <taxon>Bacillati</taxon>
        <taxon>Actinomycetota</taxon>
        <taxon>Actinomycetes</taxon>
        <taxon>Kitasatosporales</taxon>
        <taxon>Streptomycetaceae</taxon>
        <taxon>Streptomyces</taxon>
    </lineage>
</organism>
<gene>
    <name evidence="2" type="ORF">ACFP50_11715</name>
</gene>
<evidence type="ECO:0000313" key="3">
    <source>
        <dbReference type="Proteomes" id="UP001596242"/>
    </source>
</evidence>
<comment type="caution">
    <text evidence="2">The sequence shown here is derived from an EMBL/GenBank/DDBJ whole genome shotgun (WGS) entry which is preliminary data.</text>
</comment>
<dbReference type="EMBL" id="JBHSPT010000026">
    <property type="protein sequence ID" value="MFC6056106.1"/>
    <property type="molecule type" value="Genomic_DNA"/>
</dbReference>
<dbReference type="Pfam" id="PF13683">
    <property type="entry name" value="rve_3"/>
    <property type="match status" value="1"/>
</dbReference>
<reference evidence="3" key="1">
    <citation type="journal article" date="2019" name="Int. J. Syst. Evol. Microbiol.">
        <title>The Global Catalogue of Microorganisms (GCM) 10K type strain sequencing project: providing services to taxonomists for standard genome sequencing and annotation.</title>
        <authorList>
            <consortium name="The Broad Institute Genomics Platform"/>
            <consortium name="The Broad Institute Genome Sequencing Center for Infectious Disease"/>
            <person name="Wu L."/>
            <person name="Ma J."/>
        </authorList>
    </citation>
    <scope>NUCLEOTIDE SEQUENCE [LARGE SCALE GENOMIC DNA]</scope>
    <source>
        <strain evidence="3">JCM 12763</strain>
    </source>
</reference>
<keyword evidence="3" id="KW-1185">Reference proteome</keyword>
<accession>A0ABW1LWX8</accession>
<proteinExistence type="predicted"/>
<name>A0ABW1LWX8_9ACTN</name>
<feature type="domain" description="Integrase catalytic" evidence="1">
    <location>
        <begin position="2"/>
        <end position="53"/>
    </location>
</feature>
<dbReference type="Proteomes" id="UP001596242">
    <property type="component" value="Unassembled WGS sequence"/>
</dbReference>
<dbReference type="RefSeq" id="WP_386395953.1">
    <property type="nucleotide sequence ID" value="NZ_JBHSPT010000026.1"/>
</dbReference>
<dbReference type="InterPro" id="IPR001584">
    <property type="entry name" value="Integrase_cat-core"/>
</dbReference>
<evidence type="ECO:0000313" key="2">
    <source>
        <dbReference type="EMBL" id="MFC6056106.1"/>
    </source>
</evidence>